<dbReference type="EMBL" id="QBIY01011457">
    <property type="protein sequence ID" value="RXN31468.1"/>
    <property type="molecule type" value="Genomic_DNA"/>
</dbReference>
<sequence length="611" mass="67432">MMDSDEEIVGGARPKRLTRPPAYLEQYEVQFPKGRPVSEPGVTHTVKTPVSPWSLSFQPCVALPGGDRDHPDGSQILSPSYQLTEPAVCPQQVPSSHSAADSIAFAHLSELQQLRHERAAFEADLRELRAVRAEVQELVQAARSLRADLSQARVQPLSPVQPSAMRLSSTPVKPSVSTPVADGDPFPNLPPPPWPEPDAALARELGALELSDAATSYRPVVPGSQQHPLVLSETVYRGPPPTIPKFTRPDPSEFARLRIALENLLPPDGTELFKYQILVDHLKLEDAKMIADANLNSPTPFTDTMSALREKYGQPHQLALRRIASVLDSPDVRRGDIPAFQRFALQVQSLVGLLRTLGHDGELELSCGSHVARLLNKLPPEQRAEFRRHMFRQPGSTPNLVDFSNWLRYETSCHSYDAELMPKSSYAGKRSVAILHGVGTSSAPSSSWSPPTVESAMPRRGSVQPAKPANTKRYCPFCNASEHYLSQCTSFAQLTPDKVKTWIRSHNRCWRCARSHHAAQSDLKKPCSLCRGLHLRPLHDVNISPSPTEDSATVEKSCFTSSSSDRFYLDKPSVSGRVMLKVVPVHLSYKDLVLKSSAVHCDFHFAATLNV</sequence>
<dbReference type="PANTHER" id="PTHR47331">
    <property type="entry name" value="PHD-TYPE DOMAIN-CONTAINING PROTEIN"/>
    <property type="match status" value="1"/>
</dbReference>
<accession>A0A498NI36</accession>
<feature type="region of interest" description="Disordered" evidence="2">
    <location>
        <begin position="160"/>
        <end position="184"/>
    </location>
</feature>
<feature type="compositionally biased region" description="Low complexity" evidence="2">
    <location>
        <begin position="441"/>
        <end position="451"/>
    </location>
</feature>
<dbReference type="Proteomes" id="UP000290572">
    <property type="component" value="Unassembled WGS sequence"/>
</dbReference>
<evidence type="ECO:0000313" key="3">
    <source>
        <dbReference type="EMBL" id="RXN31468.1"/>
    </source>
</evidence>
<keyword evidence="4" id="KW-1185">Reference proteome</keyword>
<feature type="coiled-coil region" evidence="1">
    <location>
        <begin position="111"/>
        <end position="155"/>
    </location>
</feature>
<evidence type="ECO:0000256" key="1">
    <source>
        <dbReference type="SAM" id="Coils"/>
    </source>
</evidence>
<feature type="region of interest" description="Disordered" evidence="2">
    <location>
        <begin position="441"/>
        <end position="467"/>
    </location>
</feature>
<dbReference type="PANTHER" id="PTHR47331:SF5">
    <property type="entry name" value="RIBONUCLEASE H"/>
    <property type="match status" value="1"/>
</dbReference>
<organism evidence="3 4">
    <name type="scientific">Labeo rohita</name>
    <name type="common">Indian major carp</name>
    <name type="synonym">Cyprinus rohita</name>
    <dbReference type="NCBI Taxonomy" id="84645"/>
    <lineage>
        <taxon>Eukaryota</taxon>
        <taxon>Metazoa</taxon>
        <taxon>Chordata</taxon>
        <taxon>Craniata</taxon>
        <taxon>Vertebrata</taxon>
        <taxon>Euteleostomi</taxon>
        <taxon>Actinopterygii</taxon>
        <taxon>Neopterygii</taxon>
        <taxon>Teleostei</taxon>
        <taxon>Ostariophysi</taxon>
        <taxon>Cypriniformes</taxon>
        <taxon>Cyprinidae</taxon>
        <taxon>Labeoninae</taxon>
        <taxon>Labeonini</taxon>
        <taxon>Labeo</taxon>
    </lineage>
</organism>
<name>A0A498NI36_LABRO</name>
<keyword evidence="1" id="KW-0175">Coiled coil</keyword>
<evidence type="ECO:0000256" key="2">
    <source>
        <dbReference type="SAM" id="MobiDB-lite"/>
    </source>
</evidence>
<proteinExistence type="predicted"/>
<dbReference type="AlphaFoldDB" id="A0A498NI36"/>
<protein>
    <submittedName>
        <fullName evidence="3">Guanine nucleotide-binding subunit alpha-12 isoform X2</fullName>
    </submittedName>
</protein>
<feature type="compositionally biased region" description="Low complexity" evidence="2">
    <location>
        <begin position="168"/>
        <end position="180"/>
    </location>
</feature>
<feature type="region of interest" description="Disordered" evidence="2">
    <location>
        <begin position="1"/>
        <end position="21"/>
    </location>
</feature>
<reference evidence="3 4" key="1">
    <citation type="submission" date="2018-03" db="EMBL/GenBank/DDBJ databases">
        <title>Draft genome sequence of Rohu Carp (Labeo rohita).</title>
        <authorList>
            <person name="Das P."/>
            <person name="Kushwaha B."/>
            <person name="Joshi C.G."/>
            <person name="Kumar D."/>
            <person name="Nagpure N.S."/>
            <person name="Sahoo L."/>
            <person name="Das S.P."/>
            <person name="Bit A."/>
            <person name="Patnaik S."/>
            <person name="Meher P.K."/>
            <person name="Jayasankar P."/>
            <person name="Koringa P.G."/>
            <person name="Patel N.V."/>
            <person name="Hinsu A.T."/>
            <person name="Kumar R."/>
            <person name="Pandey M."/>
            <person name="Agarwal S."/>
            <person name="Srivastava S."/>
            <person name="Singh M."/>
            <person name="Iquebal M.A."/>
            <person name="Jaiswal S."/>
            <person name="Angadi U.B."/>
            <person name="Kumar N."/>
            <person name="Raza M."/>
            <person name="Shah T.M."/>
            <person name="Rai A."/>
            <person name="Jena J.K."/>
        </authorList>
    </citation>
    <scope>NUCLEOTIDE SEQUENCE [LARGE SCALE GENOMIC DNA]</scope>
    <source>
        <strain evidence="3">DASCIFA01</strain>
        <tissue evidence="3">Testis</tissue>
    </source>
</reference>
<comment type="caution">
    <text evidence="3">The sequence shown here is derived from an EMBL/GenBank/DDBJ whole genome shotgun (WGS) entry which is preliminary data.</text>
</comment>
<gene>
    <name evidence="3" type="ORF">ROHU_016957</name>
</gene>
<evidence type="ECO:0000313" key="4">
    <source>
        <dbReference type="Proteomes" id="UP000290572"/>
    </source>
</evidence>